<dbReference type="PROSITE" id="PS00108">
    <property type="entry name" value="PROTEIN_KINASE_ST"/>
    <property type="match status" value="2"/>
</dbReference>
<comment type="caution">
    <text evidence="12">The sequence shown here is derived from an EMBL/GenBank/DDBJ whole genome shotgun (WGS) entry which is preliminary data.</text>
</comment>
<dbReference type="Gene3D" id="3.30.200.20">
    <property type="entry name" value="Phosphorylase Kinase, domain 1"/>
    <property type="match status" value="2"/>
</dbReference>
<keyword evidence="2" id="KW-0723">Serine/threonine-protein kinase</keyword>
<dbReference type="InterPro" id="IPR008271">
    <property type="entry name" value="Ser/Thr_kinase_AS"/>
</dbReference>
<feature type="region of interest" description="Disordered" evidence="9">
    <location>
        <begin position="1430"/>
        <end position="1471"/>
    </location>
</feature>
<keyword evidence="4" id="KW-0808">Transferase</keyword>
<evidence type="ECO:0000256" key="8">
    <source>
        <dbReference type="PROSITE-ProRule" id="PRU10141"/>
    </source>
</evidence>
<feature type="compositionally biased region" description="Low complexity" evidence="9">
    <location>
        <begin position="1239"/>
        <end position="1282"/>
    </location>
</feature>
<dbReference type="PANTHER" id="PTHR24351">
    <property type="entry name" value="RIBOSOMAL PROTEIN S6 KINASE"/>
    <property type="match status" value="1"/>
</dbReference>
<feature type="domain" description="Protein kinase" evidence="10">
    <location>
        <begin position="216"/>
        <end position="463"/>
    </location>
</feature>
<evidence type="ECO:0000313" key="12">
    <source>
        <dbReference type="EMBL" id="POW00445.1"/>
    </source>
</evidence>
<dbReference type="InterPro" id="IPR000719">
    <property type="entry name" value="Prot_kinase_dom"/>
</dbReference>
<feature type="compositionally biased region" description="Low complexity" evidence="9">
    <location>
        <begin position="1531"/>
        <end position="1540"/>
    </location>
</feature>
<dbReference type="VEuPathDB" id="FungiDB:PSTT_07357"/>
<dbReference type="InterPro" id="IPR017441">
    <property type="entry name" value="Protein_kinase_ATP_BS"/>
</dbReference>
<feature type="compositionally biased region" description="Low complexity" evidence="9">
    <location>
        <begin position="500"/>
        <end position="519"/>
    </location>
</feature>
<feature type="region of interest" description="Disordered" evidence="9">
    <location>
        <begin position="1212"/>
        <end position="1282"/>
    </location>
</feature>
<feature type="compositionally biased region" description="Low complexity" evidence="9">
    <location>
        <begin position="777"/>
        <end position="788"/>
    </location>
</feature>
<keyword evidence="3" id="KW-0597">Phosphoprotein</keyword>
<feature type="region of interest" description="Disordered" evidence="9">
    <location>
        <begin position="1"/>
        <end position="40"/>
    </location>
</feature>
<feature type="region of interest" description="Disordered" evidence="9">
    <location>
        <begin position="453"/>
        <end position="472"/>
    </location>
</feature>
<feature type="compositionally biased region" description="Polar residues" evidence="9">
    <location>
        <begin position="830"/>
        <end position="844"/>
    </location>
</feature>
<evidence type="ECO:0000256" key="6">
    <source>
        <dbReference type="ARBA" id="ARBA00022777"/>
    </source>
</evidence>
<keyword evidence="13" id="KW-1185">Reference proteome</keyword>
<feature type="compositionally biased region" description="Low complexity" evidence="9">
    <location>
        <begin position="963"/>
        <end position="972"/>
    </location>
</feature>
<dbReference type="FunFam" id="1.10.510.10:FF:000008">
    <property type="entry name" value="Non-specific serine/threonine protein kinase"/>
    <property type="match status" value="1"/>
</dbReference>
<feature type="compositionally biased region" description="Basic and acidic residues" evidence="9">
    <location>
        <begin position="1042"/>
        <end position="1060"/>
    </location>
</feature>
<dbReference type="Proteomes" id="UP000238274">
    <property type="component" value="Unassembled WGS sequence"/>
</dbReference>
<name>A0A2S4UTI7_9BASI</name>
<feature type="compositionally biased region" description="Pro residues" evidence="9">
    <location>
        <begin position="977"/>
        <end position="990"/>
    </location>
</feature>
<dbReference type="PROSITE" id="PS00107">
    <property type="entry name" value="PROTEIN_KINASE_ATP"/>
    <property type="match status" value="2"/>
</dbReference>
<gene>
    <name evidence="12" type="ORF">PSHT_12996</name>
</gene>
<keyword evidence="5 8" id="KW-0547">Nucleotide-binding</keyword>
<feature type="compositionally biased region" description="Polar residues" evidence="9">
    <location>
        <begin position="1124"/>
        <end position="1133"/>
    </location>
</feature>
<feature type="compositionally biased region" description="Low complexity" evidence="9">
    <location>
        <begin position="1368"/>
        <end position="1387"/>
    </location>
</feature>
<keyword evidence="6" id="KW-0418">Kinase</keyword>
<evidence type="ECO:0000313" key="13">
    <source>
        <dbReference type="Proteomes" id="UP000238274"/>
    </source>
</evidence>
<dbReference type="VEuPathDB" id="FungiDB:PSTT_07358"/>
<dbReference type="FunFam" id="3.30.200.20:FF:000387">
    <property type="entry name" value="Serine/threonine-protein kinase STE11"/>
    <property type="match status" value="1"/>
</dbReference>
<keyword evidence="7 8" id="KW-0067">ATP-binding</keyword>
<feature type="compositionally biased region" description="Low complexity" evidence="9">
    <location>
        <begin position="1441"/>
        <end position="1466"/>
    </location>
</feature>
<comment type="similarity">
    <text evidence="1">Belongs to the protein kinase superfamily. STE Ser/Thr protein kinase family. MAP kinase kinase kinase subfamily.</text>
</comment>
<feature type="compositionally biased region" description="Basic and acidic residues" evidence="9">
    <location>
        <begin position="1106"/>
        <end position="1120"/>
    </location>
</feature>
<feature type="domain" description="AGC-kinase C-terminal" evidence="11">
    <location>
        <begin position="447"/>
        <end position="518"/>
    </location>
</feature>
<feature type="binding site" evidence="8">
    <location>
        <position position="249"/>
    </location>
    <ligand>
        <name>ATP</name>
        <dbReference type="ChEBI" id="CHEBI:30616"/>
    </ligand>
</feature>
<feature type="region of interest" description="Disordered" evidence="9">
    <location>
        <begin position="1363"/>
        <end position="1418"/>
    </location>
</feature>
<evidence type="ECO:0000259" key="11">
    <source>
        <dbReference type="PROSITE" id="PS51285"/>
    </source>
</evidence>
<feature type="compositionally biased region" description="Pro residues" evidence="9">
    <location>
        <begin position="929"/>
        <end position="942"/>
    </location>
</feature>
<feature type="region of interest" description="Disordered" evidence="9">
    <location>
        <begin position="1492"/>
        <end position="1547"/>
    </location>
</feature>
<feature type="region of interest" description="Disordered" evidence="9">
    <location>
        <begin position="496"/>
        <end position="561"/>
    </location>
</feature>
<feature type="compositionally biased region" description="Polar residues" evidence="9">
    <location>
        <begin position="700"/>
        <end position="715"/>
    </location>
</feature>
<dbReference type="PROSITE" id="PS51285">
    <property type="entry name" value="AGC_KINASE_CTER"/>
    <property type="match status" value="1"/>
</dbReference>
<dbReference type="SUPFAM" id="SSF56112">
    <property type="entry name" value="Protein kinase-like (PK-like)"/>
    <property type="match status" value="2"/>
</dbReference>
<dbReference type="OrthoDB" id="266718at2759"/>
<feature type="compositionally biased region" description="Low complexity" evidence="9">
    <location>
        <begin position="619"/>
        <end position="637"/>
    </location>
</feature>
<dbReference type="EMBL" id="PKSM01000251">
    <property type="protein sequence ID" value="POW00445.1"/>
    <property type="molecule type" value="Genomic_DNA"/>
</dbReference>
<reference evidence="13" key="2">
    <citation type="journal article" date="2018" name="BMC Genomics">
        <title>Genomic insights into host adaptation between the wheat stripe rust pathogen (Puccinia striiformis f. sp. tritici) and the barley stripe rust pathogen (Puccinia striiformis f. sp. hordei).</title>
        <authorList>
            <person name="Xia C."/>
            <person name="Wang M."/>
            <person name="Yin C."/>
            <person name="Cornejo O.E."/>
            <person name="Hulbert S.H."/>
            <person name="Chen X."/>
        </authorList>
    </citation>
    <scope>NUCLEOTIDE SEQUENCE [LARGE SCALE GENOMIC DNA]</scope>
    <source>
        <strain evidence="13">93TX-2</strain>
    </source>
</reference>
<proteinExistence type="inferred from homology"/>
<evidence type="ECO:0000256" key="3">
    <source>
        <dbReference type="ARBA" id="ARBA00022553"/>
    </source>
</evidence>
<reference evidence="13" key="3">
    <citation type="journal article" date="2018" name="Mol. Plant Microbe Interact.">
        <title>Genome sequence resources for the wheat stripe rust pathogen (Puccinia striiformis f. sp. tritici) and the barley stripe rust pathogen (Puccinia striiformis f. sp. hordei).</title>
        <authorList>
            <person name="Xia C."/>
            <person name="Wang M."/>
            <person name="Yin C."/>
            <person name="Cornejo O.E."/>
            <person name="Hulbert S.H."/>
            <person name="Chen X."/>
        </authorList>
    </citation>
    <scope>NUCLEOTIDE SEQUENCE [LARGE SCALE GENOMIC DNA]</scope>
    <source>
        <strain evidence="13">93TX-2</strain>
    </source>
</reference>
<feature type="compositionally biased region" description="Basic and acidic residues" evidence="9">
    <location>
        <begin position="1084"/>
        <end position="1094"/>
    </location>
</feature>
<dbReference type="Pfam" id="PF00069">
    <property type="entry name" value="Pkinase"/>
    <property type="match status" value="3"/>
</dbReference>
<feature type="compositionally biased region" description="Low complexity" evidence="9">
    <location>
        <begin position="1504"/>
        <end position="1523"/>
    </location>
</feature>
<dbReference type="InterPro" id="IPR000961">
    <property type="entry name" value="AGC-kinase_C"/>
</dbReference>
<protein>
    <submittedName>
        <fullName evidence="12">Uncharacterized protein</fullName>
    </submittedName>
</protein>
<feature type="compositionally biased region" description="Basic and acidic residues" evidence="9">
    <location>
        <begin position="1492"/>
        <end position="1503"/>
    </location>
</feature>
<dbReference type="Gene3D" id="1.10.510.10">
    <property type="entry name" value="Transferase(Phosphotransferase) domain 1"/>
    <property type="match status" value="2"/>
</dbReference>
<dbReference type="VEuPathDB" id="FungiDB:PSHT_12996"/>
<feature type="compositionally biased region" description="Polar residues" evidence="9">
    <location>
        <begin position="1030"/>
        <end position="1041"/>
    </location>
</feature>
<dbReference type="PROSITE" id="PS50011">
    <property type="entry name" value="PROTEIN_KINASE_DOM"/>
    <property type="match status" value="2"/>
</dbReference>
<feature type="binding site" evidence="8">
    <location>
        <position position="1655"/>
    </location>
    <ligand>
        <name>ATP</name>
        <dbReference type="ChEBI" id="CHEBI:30616"/>
    </ligand>
</feature>
<dbReference type="InterPro" id="IPR011009">
    <property type="entry name" value="Kinase-like_dom_sf"/>
</dbReference>
<evidence type="ECO:0000256" key="1">
    <source>
        <dbReference type="ARBA" id="ARBA00006529"/>
    </source>
</evidence>
<evidence type="ECO:0000259" key="10">
    <source>
        <dbReference type="PROSITE" id="PS50011"/>
    </source>
</evidence>
<dbReference type="GO" id="GO:0005524">
    <property type="term" value="F:ATP binding"/>
    <property type="evidence" value="ECO:0007669"/>
    <property type="project" value="UniProtKB-UniRule"/>
</dbReference>
<feature type="compositionally biased region" description="Basic and acidic residues" evidence="9">
    <location>
        <begin position="857"/>
        <end position="878"/>
    </location>
</feature>
<accession>A0A2S4UTI7</accession>
<dbReference type="GO" id="GO:0004709">
    <property type="term" value="F:MAP kinase kinase kinase activity"/>
    <property type="evidence" value="ECO:0007669"/>
    <property type="project" value="UniProtKB-ARBA"/>
</dbReference>
<dbReference type="Pfam" id="PF00433">
    <property type="entry name" value="Pkinase_C"/>
    <property type="match status" value="1"/>
</dbReference>
<feature type="compositionally biased region" description="Basic and acidic residues" evidence="9">
    <location>
        <begin position="689"/>
        <end position="699"/>
    </location>
</feature>
<dbReference type="InterPro" id="IPR017892">
    <property type="entry name" value="Pkinase_C"/>
</dbReference>
<evidence type="ECO:0000256" key="7">
    <source>
        <dbReference type="ARBA" id="ARBA00022840"/>
    </source>
</evidence>
<dbReference type="SMART" id="SM00220">
    <property type="entry name" value="S_TKc"/>
    <property type="match status" value="2"/>
</dbReference>
<evidence type="ECO:0000256" key="4">
    <source>
        <dbReference type="ARBA" id="ARBA00022679"/>
    </source>
</evidence>
<feature type="domain" description="Protein kinase" evidence="10">
    <location>
        <begin position="1626"/>
        <end position="1866"/>
    </location>
</feature>
<feature type="compositionally biased region" description="Basic and acidic residues" evidence="9">
    <location>
        <begin position="1403"/>
        <end position="1418"/>
    </location>
</feature>
<feature type="region of interest" description="Disordered" evidence="9">
    <location>
        <begin position="619"/>
        <end position="1152"/>
    </location>
</feature>
<evidence type="ECO:0000256" key="2">
    <source>
        <dbReference type="ARBA" id="ARBA00022527"/>
    </source>
</evidence>
<evidence type="ECO:0000256" key="9">
    <source>
        <dbReference type="SAM" id="MobiDB-lite"/>
    </source>
</evidence>
<dbReference type="SMART" id="SM00133">
    <property type="entry name" value="S_TK_X"/>
    <property type="match status" value="1"/>
</dbReference>
<feature type="compositionally biased region" description="Basic and acidic residues" evidence="9">
    <location>
        <begin position="818"/>
        <end position="827"/>
    </location>
</feature>
<organism evidence="12 13">
    <name type="scientific">Puccinia striiformis</name>
    <dbReference type="NCBI Taxonomy" id="27350"/>
    <lineage>
        <taxon>Eukaryota</taxon>
        <taxon>Fungi</taxon>
        <taxon>Dikarya</taxon>
        <taxon>Basidiomycota</taxon>
        <taxon>Pucciniomycotina</taxon>
        <taxon>Pucciniomycetes</taxon>
        <taxon>Pucciniales</taxon>
        <taxon>Pucciniaceae</taxon>
        <taxon>Puccinia</taxon>
    </lineage>
</organism>
<dbReference type="CDD" id="cd11651">
    <property type="entry name" value="YPK1_N_like"/>
    <property type="match status" value="1"/>
</dbReference>
<evidence type="ECO:0000256" key="5">
    <source>
        <dbReference type="ARBA" id="ARBA00022741"/>
    </source>
</evidence>
<reference evidence="12 13" key="1">
    <citation type="submission" date="2017-12" db="EMBL/GenBank/DDBJ databases">
        <title>Gene loss provides genomic basis for host adaptation in cereal stripe rust fungi.</title>
        <authorList>
            <person name="Xia C."/>
        </authorList>
    </citation>
    <scope>NUCLEOTIDE SEQUENCE [LARGE SCALE GENOMIC DNA]</scope>
    <source>
        <strain evidence="12 13">93TX-2</strain>
    </source>
</reference>
<feature type="compositionally biased region" description="Polar residues" evidence="9">
    <location>
        <begin position="1212"/>
        <end position="1231"/>
    </location>
</feature>
<feature type="compositionally biased region" description="Polar residues" evidence="9">
    <location>
        <begin position="644"/>
        <end position="653"/>
    </location>
</feature>
<sequence>MKAAAARTFGKKPKDSIPSNGSETKADEAADSKGATPRALKVSSPGTLVIRIVEATGLKASRSVGPGLNNKASHRVSVHRKQKWWLPYCILTYDKNEILVDAVGGALGKSGLDVSDVSRASDVTVSAYLRTAPGHDRQDMGNDLLISTVTFSPNIQAKVNPLRLSSRIIGQSAELLCDDNQGVTDAWYPASSGDGKFHVQVMYKASANDPLTIDSFELLKVIGKGSFGKVMQVRKKDTGRIYALKTIRKAHIVSRQKLLTLLPNRDQLVWFSFINGGELFHHLQREGRFSEERSRLYTAELLSALECLHSMDVIYRDLKPENILLDYTGHIALCDFGLCKLNMGEAERTNTFCGTPEYLAPEVIKGEGYGKTIDWWTLGILLYEMLSGLPPYYDEDSEGGKLLIFFKKSVLNDQIDFDDYSVGSIDFPRRDQARCRALLTGLLDREPNTHWDRLNSKGYRPPFKPSVESAADASNFDSEFTSEMPMDSVVEDSHLSETVQQQFDSSQQQQQQQQDQQDQPPHLHTHTPSMTSPILSVDIQESPMIPNGSQPQPHQQRSRRESMPKLGIYDDDHAHFRISRCRAGQPVGQPLDDWQLWDMCMRATKESDPPMLIVLSSTTTTPTHQLPPQQQQQQQQTNYHPAYNNHSPNSPDSYSHLKHDYRSSSAGSRDSPDPNQHLPPTTRARRQRISREQLQHARDGSSSSSYLPSVEIRNQSSAQAYPPPPSHPSPIATSFPDASRPSPNSNTPFELPVYAKPRRPSRPQIETPEDWVRIQHPSHLSPESSSPTKPRPTRRPSDPPPKSLPPLSTSQPPLPSHPDPRLTDYHRQLRSVSSNNPKIPSATSAIRRAPPLVQAPSRRDLQPAKSMEELHHSSESRKRAIAGLAGHPPLPTDSAIKIASSPGTRAPLPLRIPRNDPSLQRPNSSNRPSYPPQTSPSFPFPQPTINSHMRPSRPTGQPGYGPTGSSSSNPPSRSDPRFPPNPNAGRPPPTTSSSLSARNPRVSLQIYENKYLDQARPPPRPRTGDGSSPMRPSQFSGLNKSTTRDQSREYRTELEREPAQRRPNLASPTIGQSSSSSSSSSRFVRTEDQPDHNFIRSPLSVPPLERSLRRPGTEASRTRPFDTGNKNFDQSIPSSSSSAVTPTAGHPTLDAYGGFDTEPIKLRSNIDGIGRTDRRLITRNSDEVKSREKFMNVESNPTSDLSVPLNLLSLGNHSHQIPSSTPAENSPNLAESSRKFTRGRSATTTSTSTGTYTSYNSSSMTRPSTTATTTSTSSATTTPPSMTKMFADFEDDDDDVVGTFVTPMQPYVEKEEKITGNQQSSLMNTMKPKLSLNTDSFNDPSMKTITSHSGLPRIETELIPGLQSTIPSSTTSNNHTQSNENNGNLKVIGGGGGLSDSNQSDGGGEHNRRVSFTDKPIEDIGTNIEIDINSPISPAQHHHNQNSSSSSNNNTIPTTPTHLTPLNLNNGGNSASAMARLKGRTRSIRVVAQEKKKLLRRSEDKARLQQQQQLQHLGLPSSSSSPLREAINLTSPSSSSSSFSNGPTLRTGTFNTLANRISTNSQTNNNNHNNNAALLRRKSTKLWGAKIMEVVPGKNLNPSDIIPPIHEDCSSNNNDDEDSNNFSFKWVKGELIGKGSFGQVYLALNATNGEMLAVKQVELPKTRSDRECERQKSVVNALKSEIHLMRDLEHPNIVQYLGFEETTANLSIFLEYVSGGSIGRCLRRHGAFELNVIKYFTSQVLEGLKYLHGLHILHRDLKADNLLVDFDGNVKISDFVVHNPNKKGYSAKVDIWSLGCVVLEMFAGRRPWSDEEAIQAMFKLGAERLRPPVPPDVKLGRMSDHFLAQCFIVDPEARPTADRLTDHRFLEIENKIWRFEDSELYRSIRMPH</sequence>